<sequence length="344" mass="38174">MEKRSFGLLSSGEAVSLYTLESGDFKATWTDYGATWLGFTMPDKKGLSDDILLGFSSLDPYLGPQPYFGSTIGRYANRIAGAKFTLDGREYRLFAQDGGQHLHGGRRGFGRRLWKGEMDRIKGSPALRLELESPDGEEGFPGNLKVLCLVVLGPEGRLSLDYEAVTDRRTPLNLCNHAYFNLRGEGRGDVLDHRLELRCSSYLPVDARRIPLKGAPRPVEGGPFDFRVSKPLGRDMAATGQGYDHCLVIDADCAAEGKPFAHLREPETGRNLRMWTSMPGVQLYTGNKLADIGGKNGSVYGPHGGLCLETQYFPDSPNREDYPSCVAEPGLPWRHRTEYWFSLE</sequence>
<reference evidence="9" key="1">
    <citation type="submission" date="2018-07" db="EMBL/GenBank/DDBJ databases">
        <authorList>
            <consortium name="Genoscope - CEA"/>
            <person name="William W."/>
        </authorList>
    </citation>
    <scope>NUCLEOTIDE SEQUENCE</scope>
    <source>
        <strain evidence="9">IK1</strain>
    </source>
</reference>
<proteinExistence type="inferred from homology"/>
<evidence type="ECO:0000256" key="8">
    <source>
        <dbReference type="PIRSR" id="PIRSR005096-3"/>
    </source>
</evidence>
<dbReference type="GO" id="GO:0030246">
    <property type="term" value="F:carbohydrate binding"/>
    <property type="evidence" value="ECO:0007669"/>
    <property type="project" value="InterPro"/>
</dbReference>
<evidence type="ECO:0000256" key="7">
    <source>
        <dbReference type="PIRSR" id="PIRSR005096-2"/>
    </source>
</evidence>
<keyword evidence="4 5" id="KW-0119">Carbohydrate metabolism</keyword>
<dbReference type="InterPro" id="IPR047215">
    <property type="entry name" value="Galactose_mutarotase-like"/>
</dbReference>
<feature type="binding site" evidence="8">
    <location>
        <begin position="77"/>
        <end position="78"/>
    </location>
    <ligand>
        <name>beta-D-galactose</name>
        <dbReference type="ChEBI" id="CHEBI:27667"/>
    </ligand>
</feature>
<evidence type="ECO:0000313" key="9">
    <source>
        <dbReference type="EMBL" id="VBB40822.1"/>
    </source>
</evidence>
<evidence type="ECO:0000256" key="2">
    <source>
        <dbReference type="ARBA" id="ARBA00006206"/>
    </source>
</evidence>
<dbReference type="PANTHER" id="PTHR10091:SF0">
    <property type="entry name" value="GALACTOSE MUTAROTASE"/>
    <property type="match status" value="1"/>
</dbReference>
<dbReference type="NCBIfam" id="NF008277">
    <property type="entry name" value="PRK11055.1"/>
    <property type="match status" value="1"/>
</dbReference>
<keyword evidence="3 5" id="KW-0413">Isomerase</keyword>
<organism evidence="9">
    <name type="scientific">uncultured Spirochaetota bacterium</name>
    <dbReference type="NCBI Taxonomy" id="460511"/>
    <lineage>
        <taxon>Bacteria</taxon>
        <taxon>Pseudomonadati</taxon>
        <taxon>Spirochaetota</taxon>
        <taxon>environmental samples</taxon>
    </lineage>
</organism>
<comment type="catalytic activity">
    <reaction evidence="5">
        <text>alpha-D-glucose = beta-D-glucose</text>
        <dbReference type="Rhea" id="RHEA:10264"/>
        <dbReference type="ChEBI" id="CHEBI:15903"/>
        <dbReference type="ChEBI" id="CHEBI:17925"/>
        <dbReference type="EC" id="5.1.3.3"/>
    </reaction>
</comment>
<dbReference type="InterPro" id="IPR015443">
    <property type="entry name" value="Aldose_1-epimerase"/>
</dbReference>
<dbReference type="PIRSF" id="PIRSF005096">
    <property type="entry name" value="GALM"/>
    <property type="match status" value="1"/>
</dbReference>
<comment type="pathway">
    <text evidence="1 5">Carbohydrate metabolism; hexose metabolism.</text>
</comment>
<evidence type="ECO:0000256" key="4">
    <source>
        <dbReference type="ARBA" id="ARBA00023277"/>
    </source>
</evidence>
<feature type="active site" description="Proton donor" evidence="6">
    <location>
        <position position="177"/>
    </location>
</feature>
<gene>
    <name evidence="9" type="ORF">TRIP_E370035</name>
</gene>
<dbReference type="PANTHER" id="PTHR10091">
    <property type="entry name" value="ALDOSE-1-EPIMERASE"/>
    <property type="match status" value="1"/>
</dbReference>
<dbReference type="EMBL" id="UPXP01000031">
    <property type="protein sequence ID" value="VBB40822.1"/>
    <property type="molecule type" value="Genomic_DNA"/>
</dbReference>
<feature type="binding site" evidence="8">
    <location>
        <begin position="177"/>
        <end position="179"/>
    </location>
    <ligand>
        <name>beta-D-galactose</name>
        <dbReference type="ChEBI" id="CHEBI:27667"/>
    </ligand>
</feature>
<dbReference type="Pfam" id="PF01263">
    <property type="entry name" value="Aldose_epim"/>
    <property type="match status" value="1"/>
</dbReference>
<dbReference type="CDD" id="cd09019">
    <property type="entry name" value="galactose_mutarotase_like"/>
    <property type="match status" value="1"/>
</dbReference>
<dbReference type="EC" id="5.1.3.3" evidence="5"/>
<evidence type="ECO:0000256" key="1">
    <source>
        <dbReference type="ARBA" id="ARBA00005028"/>
    </source>
</evidence>
<dbReference type="SUPFAM" id="SSF74650">
    <property type="entry name" value="Galactose mutarotase-like"/>
    <property type="match status" value="1"/>
</dbReference>
<dbReference type="AlphaFoldDB" id="A0A652ZYH0"/>
<evidence type="ECO:0000256" key="6">
    <source>
        <dbReference type="PIRSR" id="PIRSR005096-1"/>
    </source>
</evidence>
<comment type="similarity">
    <text evidence="2 5">Belongs to the aldose epimerase family.</text>
</comment>
<feature type="active site" description="Proton acceptor" evidence="6">
    <location>
        <position position="309"/>
    </location>
</feature>
<evidence type="ECO:0000256" key="5">
    <source>
        <dbReference type="PIRNR" id="PIRNR005096"/>
    </source>
</evidence>
<evidence type="ECO:0000256" key="3">
    <source>
        <dbReference type="ARBA" id="ARBA00023235"/>
    </source>
</evidence>
<dbReference type="GO" id="GO:0033499">
    <property type="term" value="P:galactose catabolic process via UDP-galactose, Leloir pathway"/>
    <property type="evidence" value="ECO:0007669"/>
    <property type="project" value="TreeGrafter"/>
</dbReference>
<dbReference type="InterPro" id="IPR011013">
    <property type="entry name" value="Gal_mutarotase_sf_dom"/>
</dbReference>
<dbReference type="InterPro" id="IPR014718">
    <property type="entry name" value="GH-type_carb-bd"/>
</dbReference>
<dbReference type="InterPro" id="IPR008183">
    <property type="entry name" value="Aldose_1/G6P_1-epimerase"/>
</dbReference>
<accession>A0A652ZYH0</accession>
<dbReference type="UniPathway" id="UPA00242"/>
<dbReference type="GO" id="GO:0004034">
    <property type="term" value="F:aldose 1-epimerase activity"/>
    <property type="evidence" value="ECO:0007669"/>
    <property type="project" value="UniProtKB-EC"/>
</dbReference>
<feature type="binding site" evidence="7">
    <location>
        <position position="244"/>
    </location>
    <ligand>
        <name>beta-D-galactose</name>
        <dbReference type="ChEBI" id="CHEBI:27667"/>
    </ligand>
</feature>
<protein>
    <recommendedName>
        <fullName evidence="5">Aldose 1-epimerase</fullName>
        <ecNumber evidence="5">5.1.3.3</ecNumber>
    </recommendedName>
</protein>
<dbReference type="GO" id="GO:0006006">
    <property type="term" value="P:glucose metabolic process"/>
    <property type="evidence" value="ECO:0007669"/>
    <property type="project" value="TreeGrafter"/>
</dbReference>
<dbReference type="Gene3D" id="2.70.98.10">
    <property type="match status" value="1"/>
</dbReference>
<name>A0A652ZYH0_9SPIR</name>